<accession>M7ZBG4</accession>
<dbReference type="InterPro" id="IPR036869">
    <property type="entry name" value="J_dom_sf"/>
</dbReference>
<sequence>MADADLYAVLGLKRECSDADLRLAYRRLAMTVLFDLVVADMASGPVLGVRQLARVQGCQQAVFIGDGLRNAAKGQSSGVRPRPFRVKLQGK</sequence>
<dbReference type="Gene3D" id="1.10.287.110">
    <property type="entry name" value="DnaJ domain"/>
    <property type="match status" value="1"/>
</dbReference>
<dbReference type="EMBL" id="KD145222">
    <property type="protein sequence ID" value="EMS57407.1"/>
    <property type="molecule type" value="Genomic_DNA"/>
</dbReference>
<dbReference type="SUPFAM" id="SSF46565">
    <property type="entry name" value="Chaperone J-domain"/>
    <property type="match status" value="1"/>
</dbReference>
<proteinExistence type="predicted"/>
<evidence type="ECO:0008006" key="2">
    <source>
        <dbReference type="Google" id="ProtNLM"/>
    </source>
</evidence>
<dbReference type="GO" id="GO:0005783">
    <property type="term" value="C:endoplasmic reticulum"/>
    <property type="evidence" value="ECO:0007669"/>
    <property type="project" value="UniProtKB-ARBA"/>
</dbReference>
<evidence type="ECO:0000313" key="1">
    <source>
        <dbReference type="EMBL" id="EMS57407.1"/>
    </source>
</evidence>
<gene>
    <name evidence="1" type="ORF">TRIUR3_20933</name>
</gene>
<dbReference type="CDD" id="cd06257">
    <property type="entry name" value="DnaJ"/>
    <property type="match status" value="1"/>
</dbReference>
<protein>
    <recommendedName>
        <fullName evidence="2">J domain-containing protein</fullName>
    </recommendedName>
</protein>
<dbReference type="InterPro" id="IPR001623">
    <property type="entry name" value="DnaJ_domain"/>
</dbReference>
<dbReference type="STRING" id="4572.M7ZBG4"/>
<reference evidence="1" key="1">
    <citation type="journal article" date="2013" name="Nature">
        <title>Draft genome of the wheat A-genome progenitor Triticum urartu.</title>
        <authorList>
            <person name="Ling H.Q."/>
            <person name="Zhao S."/>
            <person name="Liu D."/>
            <person name="Wang J."/>
            <person name="Sun H."/>
            <person name="Zhang C."/>
            <person name="Fan H."/>
            <person name="Li D."/>
            <person name="Dong L."/>
            <person name="Tao Y."/>
            <person name="Gao C."/>
            <person name="Wu H."/>
            <person name="Li Y."/>
            <person name="Cui Y."/>
            <person name="Guo X."/>
            <person name="Zheng S."/>
            <person name="Wang B."/>
            <person name="Yu K."/>
            <person name="Liang Q."/>
            <person name="Yang W."/>
            <person name="Lou X."/>
            <person name="Chen J."/>
            <person name="Feng M."/>
            <person name="Jian J."/>
            <person name="Zhang X."/>
            <person name="Luo G."/>
            <person name="Jiang Y."/>
            <person name="Liu J."/>
            <person name="Wang Z."/>
            <person name="Sha Y."/>
            <person name="Zhang B."/>
            <person name="Wu H."/>
            <person name="Tang D."/>
            <person name="Shen Q."/>
            <person name="Xue P."/>
            <person name="Zou S."/>
            <person name="Wang X."/>
            <person name="Liu X."/>
            <person name="Wang F."/>
            <person name="Yang Y."/>
            <person name="An X."/>
            <person name="Dong Z."/>
            <person name="Zhang K."/>
            <person name="Zhang X."/>
            <person name="Luo M.C."/>
            <person name="Dvorak J."/>
            <person name="Tong Y."/>
            <person name="Wang J."/>
            <person name="Yang H."/>
            <person name="Li Z."/>
            <person name="Wang D."/>
            <person name="Zhang A."/>
            <person name="Wang J."/>
        </authorList>
    </citation>
    <scope>NUCLEOTIDE SEQUENCE</scope>
</reference>
<name>M7ZBG4_TRIUA</name>
<organism evidence="1">
    <name type="scientific">Triticum urartu</name>
    <name type="common">Red wild einkorn</name>
    <name type="synonym">Crithodium urartu</name>
    <dbReference type="NCBI Taxonomy" id="4572"/>
    <lineage>
        <taxon>Eukaryota</taxon>
        <taxon>Viridiplantae</taxon>
        <taxon>Streptophyta</taxon>
        <taxon>Embryophyta</taxon>
        <taxon>Tracheophyta</taxon>
        <taxon>Spermatophyta</taxon>
        <taxon>Magnoliopsida</taxon>
        <taxon>Liliopsida</taxon>
        <taxon>Poales</taxon>
        <taxon>Poaceae</taxon>
        <taxon>BOP clade</taxon>
        <taxon>Pooideae</taxon>
        <taxon>Triticodae</taxon>
        <taxon>Triticeae</taxon>
        <taxon>Triticinae</taxon>
        <taxon>Triticum</taxon>
    </lineage>
</organism>
<dbReference type="OMA" id="GCQQAVF"/>
<dbReference type="AlphaFoldDB" id="M7ZBG4"/>